<protein>
    <recommendedName>
        <fullName evidence="2">histidine kinase</fullName>
        <ecNumber evidence="2">2.7.13.3</ecNumber>
    </recommendedName>
</protein>
<dbReference type="CDD" id="cd00130">
    <property type="entry name" value="PAS"/>
    <property type="match status" value="1"/>
</dbReference>
<dbReference type="Pfam" id="PF02518">
    <property type="entry name" value="HATPase_c"/>
    <property type="match status" value="1"/>
</dbReference>
<dbReference type="AlphaFoldDB" id="A0A1P9WVE4"/>
<dbReference type="InterPro" id="IPR003594">
    <property type="entry name" value="HATPase_dom"/>
</dbReference>
<dbReference type="RefSeq" id="WP_077130738.1">
    <property type="nucleotide sequence ID" value="NZ_CP014263.1"/>
</dbReference>
<keyword evidence="5" id="KW-0418">Kinase</keyword>
<gene>
    <name evidence="7" type="ORF">AWR27_08170</name>
</gene>
<dbReference type="Gene3D" id="3.30.450.20">
    <property type="entry name" value="PAS domain"/>
    <property type="match status" value="2"/>
</dbReference>
<dbReference type="InterPro" id="IPR004358">
    <property type="entry name" value="Sig_transdc_His_kin-like_C"/>
</dbReference>
<dbReference type="CDD" id="cd00082">
    <property type="entry name" value="HisKA"/>
    <property type="match status" value="1"/>
</dbReference>
<dbReference type="SUPFAM" id="SSF47384">
    <property type="entry name" value="Homodimeric domain of signal transducing histidine kinase"/>
    <property type="match status" value="1"/>
</dbReference>
<dbReference type="GO" id="GO:0000155">
    <property type="term" value="F:phosphorelay sensor kinase activity"/>
    <property type="evidence" value="ECO:0007669"/>
    <property type="project" value="InterPro"/>
</dbReference>
<dbReference type="EMBL" id="CP014263">
    <property type="protein sequence ID" value="AQG79300.1"/>
    <property type="molecule type" value="Genomic_DNA"/>
</dbReference>
<dbReference type="InterPro" id="IPR035965">
    <property type="entry name" value="PAS-like_dom_sf"/>
</dbReference>
<evidence type="ECO:0000256" key="4">
    <source>
        <dbReference type="ARBA" id="ARBA00022679"/>
    </source>
</evidence>
<sequence>MLRRLLNDSPVGMFIANAVRDETGQLIDFRYAAVNYKIADITGLTDVRQLEGRLMSEVLPGSVHPSNSFNRIKEVLERRESVTFETQYTNQLSQNGWYRITITPHDDSVTVIIVDITDIKQTEQQQQAERLVRLLDCLPIAVFVSEAVYDYSKPEQIIDFVIRDVNMLGAQPHGILREQIVGYRASELFPNDRRNGIFERYVAVIHNQQAQTFEFDYVAADGVRRWLDIRLAPFDTSSVVSTTLDITPIKQAQVSLEVMNDELRRSNENLQQFAYVASHDLQEPLRKVQSFGDLLLSQYADQIDADGIDLVQRMQSAANRMSVLIKDLLTYSRLATQQETSEPQSLNKLITTVLDDLDLVIRESSAAVYVEELPTITGDAGQLRQLFQNLIGNALKFRKPNQSPVISITHRRSGPDNLPMHVSLSGKKTGRFYWEICVTDNGIGFDEKYTDRIFQVFQRLHSKSHYAGTGIGLAICQKVAENHGGFIRASSKPGEGATFRVFLPA</sequence>
<keyword evidence="3" id="KW-0597">Phosphoprotein</keyword>
<comment type="catalytic activity">
    <reaction evidence="1">
        <text>ATP + protein L-histidine = ADP + protein N-phospho-L-histidine.</text>
        <dbReference type="EC" id="2.7.13.3"/>
    </reaction>
</comment>
<dbReference type="SMART" id="SM00387">
    <property type="entry name" value="HATPase_c"/>
    <property type="match status" value="1"/>
</dbReference>
<dbReference type="SUPFAM" id="SSF55874">
    <property type="entry name" value="ATPase domain of HSP90 chaperone/DNA topoisomerase II/histidine kinase"/>
    <property type="match status" value="1"/>
</dbReference>
<evidence type="ECO:0000259" key="6">
    <source>
        <dbReference type="PROSITE" id="PS50109"/>
    </source>
</evidence>
<feature type="domain" description="Histidine kinase" evidence="6">
    <location>
        <begin position="276"/>
        <end position="505"/>
    </location>
</feature>
<evidence type="ECO:0000256" key="3">
    <source>
        <dbReference type="ARBA" id="ARBA00022553"/>
    </source>
</evidence>
<dbReference type="SUPFAM" id="SSF55785">
    <property type="entry name" value="PYP-like sensor domain (PAS domain)"/>
    <property type="match status" value="2"/>
</dbReference>
<dbReference type="Proteomes" id="UP000187941">
    <property type="component" value="Chromosome"/>
</dbReference>
<dbReference type="PANTHER" id="PTHR43304:SF1">
    <property type="entry name" value="PAC DOMAIN-CONTAINING PROTEIN"/>
    <property type="match status" value="1"/>
</dbReference>
<dbReference type="Pfam" id="PF08448">
    <property type="entry name" value="PAS_4"/>
    <property type="match status" value="1"/>
</dbReference>
<dbReference type="STRING" id="1178516.AWR27_08170"/>
<dbReference type="EC" id="2.7.13.3" evidence="2"/>
<dbReference type="PROSITE" id="PS50109">
    <property type="entry name" value="HIS_KIN"/>
    <property type="match status" value="1"/>
</dbReference>
<evidence type="ECO:0000313" key="8">
    <source>
        <dbReference type="Proteomes" id="UP000187941"/>
    </source>
</evidence>
<dbReference type="InterPro" id="IPR013656">
    <property type="entry name" value="PAS_4"/>
</dbReference>
<dbReference type="InterPro" id="IPR052162">
    <property type="entry name" value="Sensor_kinase/Photoreceptor"/>
</dbReference>
<name>A0A1P9WVE4_9BACT</name>
<dbReference type="Pfam" id="PF00512">
    <property type="entry name" value="HisKA"/>
    <property type="match status" value="1"/>
</dbReference>
<dbReference type="PRINTS" id="PR00344">
    <property type="entry name" value="BCTRLSENSOR"/>
</dbReference>
<evidence type="ECO:0000256" key="1">
    <source>
        <dbReference type="ARBA" id="ARBA00000085"/>
    </source>
</evidence>
<dbReference type="KEGG" id="smon:AWR27_08170"/>
<dbReference type="InterPro" id="IPR036890">
    <property type="entry name" value="HATPase_C_sf"/>
</dbReference>
<evidence type="ECO:0000313" key="7">
    <source>
        <dbReference type="EMBL" id="AQG79300.1"/>
    </source>
</evidence>
<dbReference type="SMART" id="SM00388">
    <property type="entry name" value="HisKA"/>
    <property type="match status" value="1"/>
</dbReference>
<accession>A0A1P9WVE4</accession>
<dbReference type="FunFam" id="3.30.565.10:FF:000006">
    <property type="entry name" value="Sensor histidine kinase WalK"/>
    <property type="match status" value="1"/>
</dbReference>
<dbReference type="Pfam" id="PF13426">
    <property type="entry name" value="PAS_9"/>
    <property type="match status" value="1"/>
</dbReference>
<dbReference type="Gene3D" id="1.10.287.130">
    <property type="match status" value="1"/>
</dbReference>
<evidence type="ECO:0000256" key="2">
    <source>
        <dbReference type="ARBA" id="ARBA00012438"/>
    </source>
</evidence>
<reference evidence="7 8" key="1">
    <citation type="submission" date="2016-01" db="EMBL/GenBank/DDBJ databases">
        <authorList>
            <person name="Oliw E.H."/>
        </authorList>
    </citation>
    <scope>NUCLEOTIDE SEQUENCE [LARGE SCALE GENOMIC DNA]</scope>
    <source>
        <strain evidence="7 8">DY10</strain>
    </source>
</reference>
<evidence type="ECO:0000256" key="5">
    <source>
        <dbReference type="ARBA" id="ARBA00022777"/>
    </source>
</evidence>
<keyword evidence="8" id="KW-1185">Reference proteome</keyword>
<organism evidence="7 8">
    <name type="scientific">Spirosoma montaniterrae</name>
    <dbReference type="NCBI Taxonomy" id="1178516"/>
    <lineage>
        <taxon>Bacteria</taxon>
        <taxon>Pseudomonadati</taxon>
        <taxon>Bacteroidota</taxon>
        <taxon>Cytophagia</taxon>
        <taxon>Cytophagales</taxon>
        <taxon>Cytophagaceae</taxon>
        <taxon>Spirosoma</taxon>
    </lineage>
</organism>
<dbReference type="NCBIfam" id="TIGR00229">
    <property type="entry name" value="sensory_box"/>
    <property type="match status" value="1"/>
</dbReference>
<dbReference type="InterPro" id="IPR005467">
    <property type="entry name" value="His_kinase_dom"/>
</dbReference>
<dbReference type="InterPro" id="IPR003661">
    <property type="entry name" value="HisK_dim/P_dom"/>
</dbReference>
<dbReference type="InterPro" id="IPR036097">
    <property type="entry name" value="HisK_dim/P_sf"/>
</dbReference>
<dbReference type="Gene3D" id="3.30.565.10">
    <property type="entry name" value="Histidine kinase-like ATPase, C-terminal domain"/>
    <property type="match status" value="1"/>
</dbReference>
<dbReference type="PANTHER" id="PTHR43304">
    <property type="entry name" value="PHYTOCHROME-LIKE PROTEIN CPH1"/>
    <property type="match status" value="1"/>
</dbReference>
<dbReference type="InterPro" id="IPR000014">
    <property type="entry name" value="PAS"/>
</dbReference>
<keyword evidence="4" id="KW-0808">Transferase</keyword>
<proteinExistence type="predicted"/>